<name>A0ABD6EHV8_9BILA</name>
<dbReference type="AlphaFoldDB" id="A0ABD6EHV8"/>
<gene>
    <name evidence="1" type="ORF">AB6A40_005516</name>
</gene>
<proteinExistence type="predicted"/>
<reference evidence="1 2" key="1">
    <citation type="submission" date="2024-08" db="EMBL/GenBank/DDBJ databases">
        <title>Gnathostoma spinigerum genome.</title>
        <authorList>
            <person name="Gonzalez-Bertolin B."/>
            <person name="Monzon S."/>
            <person name="Zaballos A."/>
            <person name="Jimenez P."/>
            <person name="Dekumyoy P."/>
            <person name="Varona S."/>
            <person name="Cuesta I."/>
            <person name="Sumanam S."/>
            <person name="Adisakwattana P."/>
            <person name="Gasser R.B."/>
            <person name="Hernandez-Gonzalez A."/>
            <person name="Young N.D."/>
            <person name="Perteguer M.J."/>
        </authorList>
    </citation>
    <scope>NUCLEOTIDE SEQUENCE [LARGE SCALE GENOMIC DNA]</scope>
    <source>
        <strain evidence="1">AL3</strain>
        <tissue evidence="1">Liver</tissue>
    </source>
</reference>
<dbReference type="Proteomes" id="UP001608902">
    <property type="component" value="Unassembled WGS sequence"/>
</dbReference>
<evidence type="ECO:0000313" key="1">
    <source>
        <dbReference type="EMBL" id="MFH4978807.1"/>
    </source>
</evidence>
<protein>
    <submittedName>
        <fullName evidence="1">Uncharacterized protein</fullName>
    </submittedName>
</protein>
<organism evidence="1 2">
    <name type="scientific">Gnathostoma spinigerum</name>
    <dbReference type="NCBI Taxonomy" id="75299"/>
    <lineage>
        <taxon>Eukaryota</taxon>
        <taxon>Metazoa</taxon>
        <taxon>Ecdysozoa</taxon>
        <taxon>Nematoda</taxon>
        <taxon>Chromadorea</taxon>
        <taxon>Rhabditida</taxon>
        <taxon>Spirurina</taxon>
        <taxon>Gnathostomatomorpha</taxon>
        <taxon>Gnathostomatoidea</taxon>
        <taxon>Gnathostomatidae</taxon>
        <taxon>Gnathostoma</taxon>
    </lineage>
</organism>
<comment type="caution">
    <text evidence="1">The sequence shown here is derived from an EMBL/GenBank/DDBJ whole genome shotgun (WGS) entry which is preliminary data.</text>
</comment>
<sequence length="100" mass="11900">MIIKNRGRSQFSKKAEIDAERIFTAVERISSGSPEYVHFSAFVDIISVLRMFYLQPNSFRSKVRFEKNFLFSQFERNRQQYQLQLSAILTMMRKKFSVCT</sequence>
<evidence type="ECO:0000313" key="2">
    <source>
        <dbReference type="Proteomes" id="UP001608902"/>
    </source>
</evidence>
<dbReference type="EMBL" id="JBGFUD010003549">
    <property type="protein sequence ID" value="MFH4978807.1"/>
    <property type="molecule type" value="Genomic_DNA"/>
</dbReference>
<accession>A0ABD6EHV8</accession>
<keyword evidence="2" id="KW-1185">Reference proteome</keyword>